<protein>
    <recommendedName>
        <fullName evidence="4">F-box domain-containing protein</fullName>
    </recommendedName>
</protein>
<dbReference type="InterPro" id="IPR006553">
    <property type="entry name" value="Leu-rich_rpt_Cys-con_subtyp"/>
</dbReference>
<dbReference type="AlphaFoldDB" id="A0A0C3CUJ7"/>
<dbReference type="InterPro" id="IPR036047">
    <property type="entry name" value="F-box-like_dom_sf"/>
</dbReference>
<dbReference type="EMBL" id="KN831769">
    <property type="protein sequence ID" value="KIM47561.1"/>
    <property type="molecule type" value="Genomic_DNA"/>
</dbReference>
<proteinExistence type="predicted"/>
<feature type="compositionally biased region" description="Low complexity" evidence="1">
    <location>
        <begin position="101"/>
        <end position="124"/>
    </location>
</feature>
<keyword evidence="3" id="KW-1185">Reference proteome</keyword>
<feature type="region of interest" description="Disordered" evidence="1">
    <location>
        <begin position="99"/>
        <end position="124"/>
    </location>
</feature>
<evidence type="ECO:0000256" key="1">
    <source>
        <dbReference type="SAM" id="MobiDB-lite"/>
    </source>
</evidence>
<evidence type="ECO:0000313" key="3">
    <source>
        <dbReference type="Proteomes" id="UP000053424"/>
    </source>
</evidence>
<feature type="compositionally biased region" description="Low complexity" evidence="1">
    <location>
        <begin position="907"/>
        <end position="917"/>
    </location>
</feature>
<dbReference type="InterPro" id="IPR032675">
    <property type="entry name" value="LRR_dom_sf"/>
</dbReference>
<feature type="region of interest" description="Disordered" evidence="1">
    <location>
        <begin position="741"/>
        <end position="760"/>
    </location>
</feature>
<evidence type="ECO:0008006" key="4">
    <source>
        <dbReference type="Google" id="ProtNLM"/>
    </source>
</evidence>
<dbReference type="HOGENOM" id="CLU_008641_0_0_1"/>
<dbReference type="GO" id="GO:0019005">
    <property type="term" value="C:SCF ubiquitin ligase complex"/>
    <property type="evidence" value="ECO:0007669"/>
    <property type="project" value="TreeGrafter"/>
</dbReference>
<dbReference type="Proteomes" id="UP000053424">
    <property type="component" value="Unassembled WGS sequence"/>
</dbReference>
<dbReference type="SMART" id="SM00367">
    <property type="entry name" value="LRR_CC"/>
    <property type="match status" value="7"/>
</dbReference>
<feature type="compositionally biased region" description="Polar residues" evidence="1">
    <location>
        <begin position="936"/>
        <end position="951"/>
    </location>
</feature>
<accession>A0A0C3CUJ7</accession>
<reference evidence="2 3" key="1">
    <citation type="submission" date="2014-04" db="EMBL/GenBank/DDBJ databases">
        <authorList>
            <consortium name="DOE Joint Genome Institute"/>
            <person name="Kuo A."/>
            <person name="Gay G."/>
            <person name="Dore J."/>
            <person name="Kohler A."/>
            <person name="Nagy L.G."/>
            <person name="Floudas D."/>
            <person name="Copeland A."/>
            <person name="Barry K.W."/>
            <person name="Cichocki N."/>
            <person name="Veneault-Fourrey C."/>
            <person name="LaButti K."/>
            <person name="Lindquist E.A."/>
            <person name="Lipzen A."/>
            <person name="Lundell T."/>
            <person name="Morin E."/>
            <person name="Murat C."/>
            <person name="Sun H."/>
            <person name="Tunlid A."/>
            <person name="Henrissat B."/>
            <person name="Grigoriev I.V."/>
            <person name="Hibbett D.S."/>
            <person name="Martin F."/>
            <person name="Nordberg H.P."/>
            <person name="Cantor M.N."/>
            <person name="Hua S.X."/>
        </authorList>
    </citation>
    <scope>NUCLEOTIDE SEQUENCE [LARGE SCALE GENOMIC DNA]</scope>
    <source>
        <strain evidence="3">h7</strain>
    </source>
</reference>
<dbReference type="GO" id="GO:0031146">
    <property type="term" value="P:SCF-dependent proteasomal ubiquitin-dependent protein catabolic process"/>
    <property type="evidence" value="ECO:0007669"/>
    <property type="project" value="TreeGrafter"/>
</dbReference>
<gene>
    <name evidence="2" type="ORF">M413DRAFT_22205</name>
</gene>
<reference evidence="3" key="2">
    <citation type="submission" date="2015-01" db="EMBL/GenBank/DDBJ databases">
        <title>Evolutionary Origins and Diversification of the Mycorrhizal Mutualists.</title>
        <authorList>
            <consortium name="DOE Joint Genome Institute"/>
            <consortium name="Mycorrhizal Genomics Consortium"/>
            <person name="Kohler A."/>
            <person name="Kuo A."/>
            <person name="Nagy L.G."/>
            <person name="Floudas D."/>
            <person name="Copeland A."/>
            <person name="Barry K.W."/>
            <person name="Cichocki N."/>
            <person name="Veneault-Fourrey C."/>
            <person name="LaButti K."/>
            <person name="Lindquist E.A."/>
            <person name="Lipzen A."/>
            <person name="Lundell T."/>
            <person name="Morin E."/>
            <person name="Murat C."/>
            <person name="Riley R."/>
            <person name="Ohm R."/>
            <person name="Sun H."/>
            <person name="Tunlid A."/>
            <person name="Henrissat B."/>
            <person name="Grigoriev I.V."/>
            <person name="Hibbett D.S."/>
            <person name="Martin F."/>
        </authorList>
    </citation>
    <scope>NUCLEOTIDE SEQUENCE [LARGE SCALE GENOMIC DNA]</scope>
    <source>
        <strain evidence="3">h7</strain>
    </source>
</reference>
<name>A0A0C3CUJ7_HEBCY</name>
<evidence type="ECO:0000313" key="2">
    <source>
        <dbReference type="EMBL" id="KIM47561.1"/>
    </source>
</evidence>
<sequence length="965" mass="106363">MSNTHDIDNEETFFQFDPYDEQQQPMHVAACTLEQQKSLAVATLPHTMSSHDGSFTSEELDIANEDRSPVVAKGKERTLPMPIRLATIVHDVFDASPPSVPSTSSLRALESSSSSTTTFSPPSSTFLSSDLDNSFQHYSLFVDDMEDLHSSDFHSPSPGKGKEKETYPFLPPLSFSAMELNYGHDILSAPGPSSYSTVYSPSPTYASLTAAAEGNGREISILSPSHTPLPEPALQDQVTSSQRLDQLGSSNLSRQLIQDNNHNSLLLDVTTQVSEPVLTRSDLLTFEREPGSYPPAWYTVSKPFRDQPGVDLKPNAFTPLKGKVRSKSSPCPLSALDYIPNNSTDIFQPLPIIVLNYFDLVLAKELRLSILRALVELHEEDLLRSIREGRLTMAKATSSKGRWVGRDKGIRELFKLSRVSKGWQSLVFDGELWTHLDLRSFPGLPPPIIVRLIKSAGTFIRSLNLAGHVQLLPDAMSNITNDLCPAMPDVAFPLTQLTRINLQGCSSLTTRSLHHLLVRSRSLEYLSLKGLSAVTNTTCDIIANFCPRLLSLNLSRCSNMDGNGISALTVSAILRKEHLPLKELHVSGLKHVSDSMMQALGRAAPYLEVLDLSYIRQLHNSAMEAFVACDSFVDQQHALETIVVSTRDLGRDTNEVGKLTRRVTRLRHLVLSSCILLTDTACANLAFSVPKLEFLEMAGFGADLKEEGLIRLLSTTPYIRRLDLEEAIDITDTLLAVITPPPLATPGTQSSDSNDEKHPGHALQQLNISYASNISDDALLCLIRNCTKLTVLEADNTRMGAAVLKEFVCLSRKRRATDAKVVAIDCRGISESLVKELSSVTRPRLGWRAYGARGLMYLDARDDNDEDLKIGQDECDEYRVVVKTFYSWQTVDAVKAAKEKRRKLTTRRTGSDSSGTSADNEALAVGRSARWWSPSGRRSGTRTIGQGNNSPPILPELNNDGCRTM</sequence>
<dbReference type="SUPFAM" id="SSF81383">
    <property type="entry name" value="F-box domain"/>
    <property type="match status" value="1"/>
</dbReference>
<dbReference type="SUPFAM" id="SSF52047">
    <property type="entry name" value="RNI-like"/>
    <property type="match status" value="1"/>
</dbReference>
<dbReference type="OrthoDB" id="550575at2759"/>
<dbReference type="STRING" id="686832.A0A0C3CUJ7"/>
<dbReference type="Gene3D" id="3.80.10.10">
    <property type="entry name" value="Ribonuclease Inhibitor"/>
    <property type="match status" value="3"/>
</dbReference>
<dbReference type="PANTHER" id="PTHR13318">
    <property type="entry name" value="PARTNER OF PAIRED, ISOFORM B-RELATED"/>
    <property type="match status" value="1"/>
</dbReference>
<feature type="region of interest" description="Disordered" evidence="1">
    <location>
        <begin position="899"/>
        <end position="965"/>
    </location>
</feature>
<organism evidence="2 3">
    <name type="scientific">Hebeloma cylindrosporum</name>
    <dbReference type="NCBI Taxonomy" id="76867"/>
    <lineage>
        <taxon>Eukaryota</taxon>
        <taxon>Fungi</taxon>
        <taxon>Dikarya</taxon>
        <taxon>Basidiomycota</taxon>
        <taxon>Agaricomycotina</taxon>
        <taxon>Agaricomycetes</taxon>
        <taxon>Agaricomycetidae</taxon>
        <taxon>Agaricales</taxon>
        <taxon>Agaricineae</taxon>
        <taxon>Hymenogastraceae</taxon>
        <taxon>Hebeloma</taxon>
    </lineage>
</organism>